<comment type="caution">
    <text evidence="1">The sequence shown here is derived from an EMBL/GenBank/DDBJ whole genome shotgun (WGS) entry which is preliminary data.</text>
</comment>
<dbReference type="EMBL" id="CAJVRC010000843">
    <property type="protein sequence ID" value="CAG8889968.1"/>
    <property type="molecule type" value="Genomic_DNA"/>
</dbReference>
<protein>
    <recommendedName>
        <fullName evidence="3">Aminoglycoside phosphotransferase domain-containing protein</fullName>
    </recommendedName>
</protein>
<keyword evidence="2" id="KW-1185">Reference proteome</keyword>
<reference evidence="1" key="1">
    <citation type="submission" date="2021-07" db="EMBL/GenBank/DDBJ databases">
        <authorList>
            <person name="Branca A.L. A."/>
        </authorList>
    </citation>
    <scope>NUCLEOTIDE SEQUENCE</scope>
</reference>
<proteinExistence type="predicted"/>
<name>A0A9W4KAM8_9EURO</name>
<dbReference type="AlphaFoldDB" id="A0A9W4KAM8"/>
<dbReference type="OrthoDB" id="5327538at2759"/>
<gene>
    <name evidence="1" type="ORF">PEGY_LOCUS2018</name>
</gene>
<evidence type="ECO:0000313" key="2">
    <source>
        <dbReference type="Proteomes" id="UP001154252"/>
    </source>
</evidence>
<evidence type="ECO:0000313" key="1">
    <source>
        <dbReference type="EMBL" id="CAG8889968.1"/>
    </source>
</evidence>
<accession>A0A9W4KAM8</accession>
<dbReference type="Proteomes" id="UP001154252">
    <property type="component" value="Unassembled WGS sequence"/>
</dbReference>
<evidence type="ECO:0008006" key="3">
    <source>
        <dbReference type="Google" id="ProtNLM"/>
    </source>
</evidence>
<sequence length="148" mass="16613">MDDKGDHILVDEDYNITGIIDWTFARLVPIYEAFGPSLLTAEMSDIYESNAGRSRGDTMLAEAVQTKSKHLHLVRFAGGPDLVRRFSFGLGMGMDISWDEAVALFRGIMSTAEGSSLEFDWDVWRQNRLSQRADDARLQALLLKLGEI</sequence>
<organism evidence="1 2">
    <name type="scientific">Penicillium egyptiacum</name>
    <dbReference type="NCBI Taxonomy" id="1303716"/>
    <lineage>
        <taxon>Eukaryota</taxon>
        <taxon>Fungi</taxon>
        <taxon>Dikarya</taxon>
        <taxon>Ascomycota</taxon>
        <taxon>Pezizomycotina</taxon>
        <taxon>Eurotiomycetes</taxon>
        <taxon>Eurotiomycetidae</taxon>
        <taxon>Eurotiales</taxon>
        <taxon>Aspergillaceae</taxon>
        <taxon>Penicillium</taxon>
    </lineage>
</organism>